<evidence type="ECO:0000313" key="2">
    <source>
        <dbReference type="Proteomes" id="UP001281147"/>
    </source>
</evidence>
<name>A0ACC3NJT3_9PEZI</name>
<reference evidence="1" key="1">
    <citation type="submission" date="2023-07" db="EMBL/GenBank/DDBJ databases">
        <title>Black Yeasts Isolated from many extreme environments.</title>
        <authorList>
            <person name="Coleine C."/>
            <person name="Stajich J.E."/>
            <person name="Selbmann L."/>
        </authorList>
    </citation>
    <scope>NUCLEOTIDE SEQUENCE</scope>
    <source>
        <strain evidence="1">CCFEE 5714</strain>
    </source>
</reference>
<sequence>MPSHLSRLVFRRLLANEPIVYRGCVRRRQYSSVVRASKSLRPALTPDGVQGLPVQQARSFFNLNIFAKKDERKEADMDPGIDKMMELAKRQRMSARMPPIEDVVLAITQFVTAKRKHRKAMKDTQAQYVLQSLRYYFKAVKEKQDQGEALPHILGPAELRKTAKVLMLEGEPLSAAHTELAALLYEETHAPGQPRLLKTVMIAYVKMLSLTGSTSQARKLVLQWEKDNAASESSSSQIEEVEAENSDLAEQDEMVDYMLDPTSLRAWSIVLQGFALEGNDAEVQNTLARTIESSAISPRVARIMLEYSLRRDDLAGVKHWWDTYRERAMELPSPDIHSATRMGQQLLQVLKWCLARNHLDTGHAIVKEVMTTNPSKAVWDAIFVWAAGTKRSVDEIDRMMTVMEKSNGTISDTAQWRTPDVATMNGLVEYAISNNDPYMAERFIALGRDRNIEPDTQTYVLQMDYRLSVGDVDGALIAYKNLQSMDLSSNEDAKTVNRLVVALCKSQRHDFDTIMNVAGDLSDRRIRFEPDTVSALSLLHLNRDEEHDVVDLLNTHAFHYASGEREQVRSTLVNFCLDPSTSTSQAWQAYNTTRTIFDETPRDVRTELMTSFFTRERTDMGVRVFQHMRMHTRADTIPTVDTYVACFMGLAKLRDIESVEVVHNLLKLDYNITPTTYLRNSLIVAYTACGKGRKAMSFWDDIVASKEGPSYNSIHVALRSCEKSPFGDWRAKDLWQLLRRRNVELDQALWSSYVAALAGNGDNDLAIGTVEEAEAKGELEVDSFLLGSLFAGAGGQVKQTEIEAWGKEKYPEQWAELEKFGEDSDEVGMRAFRIDRRVAP</sequence>
<dbReference type="Proteomes" id="UP001281147">
    <property type="component" value="Unassembled WGS sequence"/>
</dbReference>
<gene>
    <name evidence="1" type="ORF">LTR37_005479</name>
</gene>
<comment type="caution">
    <text evidence="1">The sequence shown here is derived from an EMBL/GenBank/DDBJ whole genome shotgun (WGS) entry which is preliminary data.</text>
</comment>
<proteinExistence type="predicted"/>
<accession>A0ACC3NJT3</accession>
<protein>
    <submittedName>
        <fullName evidence="1">Uncharacterized protein</fullName>
    </submittedName>
</protein>
<organism evidence="1 2">
    <name type="scientific">Vermiconidia calcicola</name>
    <dbReference type="NCBI Taxonomy" id="1690605"/>
    <lineage>
        <taxon>Eukaryota</taxon>
        <taxon>Fungi</taxon>
        <taxon>Dikarya</taxon>
        <taxon>Ascomycota</taxon>
        <taxon>Pezizomycotina</taxon>
        <taxon>Dothideomycetes</taxon>
        <taxon>Dothideomycetidae</taxon>
        <taxon>Mycosphaerellales</taxon>
        <taxon>Extremaceae</taxon>
        <taxon>Vermiconidia</taxon>
    </lineage>
</organism>
<evidence type="ECO:0000313" key="1">
    <source>
        <dbReference type="EMBL" id="KAK3718053.1"/>
    </source>
</evidence>
<dbReference type="EMBL" id="JAUTXU010000034">
    <property type="protein sequence ID" value="KAK3718053.1"/>
    <property type="molecule type" value="Genomic_DNA"/>
</dbReference>
<keyword evidence="2" id="KW-1185">Reference proteome</keyword>